<reference evidence="1" key="1">
    <citation type="submission" date="2021-02" db="EMBL/GenBank/DDBJ databases">
        <authorList>
            <consortium name="DOE Joint Genome Institute"/>
            <person name="Ahrendt S."/>
            <person name="Looney B.P."/>
            <person name="Miyauchi S."/>
            <person name="Morin E."/>
            <person name="Drula E."/>
            <person name="Courty P.E."/>
            <person name="Chicoki N."/>
            <person name="Fauchery L."/>
            <person name="Kohler A."/>
            <person name="Kuo A."/>
            <person name="Labutti K."/>
            <person name="Pangilinan J."/>
            <person name="Lipzen A."/>
            <person name="Riley R."/>
            <person name="Andreopoulos W."/>
            <person name="He G."/>
            <person name="Johnson J."/>
            <person name="Barry K.W."/>
            <person name="Grigoriev I.V."/>
            <person name="Nagy L."/>
            <person name="Hibbett D."/>
            <person name="Henrissat B."/>
            <person name="Matheny P.B."/>
            <person name="Labbe J."/>
            <person name="Martin F."/>
        </authorList>
    </citation>
    <scope>NUCLEOTIDE SEQUENCE</scope>
    <source>
        <strain evidence="1">FP105234-sp</strain>
    </source>
</reference>
<proteinExistence type="predicted"/>
<keyword evidence="2" id="KW-1185">Reference proteome</keyword>
<dbReference type="EMBL" id="MU276150">
    <property type="protein sequence ID" value="KAI0041029.1"/>
    <property type="molecule type" value="Genomic_DNA"/>
</dbReference>
<organism evidence="1 2">
    <name type="scientific">Auriscalpium vulgare</name>
    <dbReference type="NCBI Taxonomy" id="40419"/>
    <lineage>
        <taxon>Eukaryota</taxon>
        <taxon>Fungi</taxon>
        <taxon>Dikarya</taxon>
        <taxon>Basidiomycota</taxon>
        <taxon>Agaricomycotina</taxon>
        <taxon>Agaricomycetes</taxon>
        <taxon>Russulales</taxon>
        <taxon>Auriscalpiaceae</taxon>
        <taxon>Auriscalpium</taxon>
    </lineage>
</organism>
<sequence length="340" mass="38112">MSPRVNQAGSSQGVALTRGTKRSIDWDHSTAPPRPAKETDNATPTRRLKPTKKPSKARNRTPMPMPNPAEVHVFNLKMEPVVTKRRRIGNADAAAARPSERTKTTPESAPLVTNTDTANPPSDITSPVQPALSHTVPASRKKRPRQHENKDEHEGCHSDRDDEPAPLRKKVKTSKPQNATRKPNDQLKLGEGPAGRYYIATRLRHGREVAHLGNPKMEKTWADLAGHYTPQQLEHVWKSVPQICPMPSCDVKAPSKDELFRNHIQETHHICGEFHKEGERCLDGINRDVDLGRHKKGKSGLKPHVCEPCGKAYVRKDSLVRHGKEKHRSSKAEYYMKVLS</sequence>
<dbReference type="Proteomes" id="UP000814033">
    <property type="component" value="Unassembled WGS sequence"/>
</dbReference>
<accession>A0ACB8RAB3</accession>
<evidence type="ECO:0000313" key="1">
    <source>
        <dbReference type="EMBL" id="KAI0041029.1"/>
    </source>
</evidence>
<comment type="caution">
    <text evidence="1">The sequence shown here is derived from an EMBL/GenBank/DDBJ whole genome shotgun (WGS) entry which is preliminary data.</text>
</comment>
<reference evidence="1" key="2">
    <citation type="journal article" date="2022" name="New Phytol.">
        <title>Evolutionary transition to the ectomycorrhizal habit in the genomes of a hyperdiverse lineage of mushroom-forming fungi.</title>
        <authorList>
            <person name="Looney B."/>
            <person name="Miyauchi S."/>
            <person name="Morin E."/>
            <person name="Drula E."/>
            <person name="Courty P.E."/>
            <person name="Kohler A."/>
            <person name="Kuo A."/>
            <person name="LaButti K."/>
            <person name="Pangilinan J."/>
            <person name="Lipzen A."/>
            <person name="Riley R."/>
            <person name="Andreopoulos W."/>
            <person name="He G."/>
            <person name="Johnson J."/>
            <person name="Nolan M."/>
            <person name="Tritt A."/>
            <person name="Barry K.W."/>
            <person name="Grigoriev I.V."/>
            <person name="Nagy L.G."/>
            <person name="Hibbett D."/>
            <person name="Henrissat B."/>
            <person name="Matheny P.B."/>
            <person name="Labbe J."/>
            <person name="Martin F.M."/>
        </authorList>
    </citation>
    <scope>NUCLEOTIDE SEQUENCE</scope>
    <source>
        <strain evidence="1">FP105234-sp</strain>
    </source>
</reference>
<evidence type="ECO:0000313" key="2">
    <source>
        <dbReference type="Proteomes" id="UP000814033"/>
    </source>
</evidence>
<protein>
    <submittedName>
        <fullName evidence="1">Uncharacterized protein</fullName>
    </submittedName>
</protein>
<name>A0ACB8RAB3_9AGAM</name>
<gene>
    <name evidence="1" type="ORF">FA95DRAFT_1611337</name>
</gene>